<evidence type="ECO:0000259" key="1">
    <source>
        <dbReference type="Pfam" id="PF12760"/>
    </source>
</evidence>
<feature type="domain" description="Transposase zinc-ribbon" evidence="1">
    <location>
        <begin position="34"/>
        <end position="73"/>
    </location>
</feature>
<name>A0A844XBJ7_9SPHN</name>
<reference evidence="2 3" key="2">
    <citation type="submission" date="2020-02" db="EMBL/GenBank/DDBJ databases">
        <title>Erythrobacter dongmakensis sp. nov., isolated from a tidal mudflat.</title>
        <authorList>
            <person name="Kim I.S."/>
        </authorList>
    </citation>
    <scope>NUCLEOTIDE SEQUENCE [LARGE SCALE GENOMIC DNA]</scope>
    <source>
        <strain evidence="2 3">GH3-10</strain>
    </source>
</reference>
<comment type="caution">
    <text evidence="2">The sequence shown here is derived from an EMBL/GenBank/DDBJ whole genome shotgun (WGS) entry which is preliminary data.</text>
</comment>
<reference evidence="2 3" key="1">
    <citation type="submission" date="2019-12" db="EMBL/GenBank/DDBJ databases">
        <authorList>
            <person name="Lee S.D."/>
        </authorList>
    </citation>
    <scope>NUCLEOTIDE SEQUENCE [LARGE SCALE GENOMIC DNA]</scope>
    <source>
        <strain evidence="2 3">GH3-10</strain>
    </source>
</reference>
<dbReference type="EMBL" id="WUBR01000001">
    <property type="protein sequence ID" value="MWV26998.1"/>
    <property type="molecule type" value="Genomic_DNA"/>
</dbReference>
<organism evidence="2 3">
    <name type="scientific">Aurantiacibacter rhizosphaerae</name>
    <dbReference type="NCBI Taxonomy" id="2691582"/>
    <lineage>
        <taxon>Bacteria</taxon>
        <taxon>Pseudomonadati</taxon>
        <taxon>Pseudomonadota</taxon>
        <taxon>Alphaproteobacteria</taxon>
        <taxon>Sphingomonadales</taxon>
        <taxon>Erythrobacteraceae</taxon>
        <taxon>Aurantiacibacter</taxon>
    </lineage>
</organism>
<evidence type="ECO:0000313" key="3">
    <source>
        <dbReference type="Proteomes" id="UP000461409"/>
    </source>
</evidence>
<gene>
    <name evidence="2" type="ORF">GRF63_03675</name>
</gene>
<dbReference type="Pfam" id="PF12760">
    <property type="entry name" value="Zn_ribbon_IS1595"/>
    <property type="match status" value="1"/>
</dbReference>
<dbReference type="RefSeq" id="WP_160484617.1">
    <property type="nucleotide sequence ID" value="NZ_WUBR01000001.1"/>
</dbReference>
<dbReference type="InterPro" id="IPR024442">
    <property type="entry name" value="Transposase_Zn_ribbon"/>
</dbReference>
<dbReference type="AlphaFoldDB" id="A0A844XBJ7"/>
<sequence>MTTMFDLGYRAADYKSQRSSYRGTSLQSFHATFPDEEACLAHVFRTRFGVAPSCPKCSRAGRWYRIKGTKRFQHPCGQSLWPLTGTIFERSNIPLQLWFYAMLHFANSTRGVPTSFLGRHLGLSHKAAYRMADRIRMHMAALDYASRVGQLDMPVEVRIEYLVGMHTTRYPVRGAAKAVLIGDARSV</sequence>
<dbReference type="Proteomes" id="UP000461409">
    <property type="component" value="Unassembled WGS sequence"/>
</dbReference>
<protein>
    <recommendedName>
        <fullName evidence="1">Transposase zinc-ribbon domain-containing protein</fullName>
    </recommendedName>
</protein>
<evidence type="ECO:0000313" key="2">
    <source>
        <dbReference type="EMBL" id="MWV26998.1"/>
    </source>
</evidence>
<keyword evidence="3" id="KW-1185">Reference proteome</keyword>
<proteinExistence type="predicted"/>
<accession>A0A844XBJ7</accession>